<dbReference type="RefSeq" id="WP_106590460.1">
    <property type="nucleotide sequence ID" value="NZ_PYGI01000002.1"/>
</dbReference>
<dbReference type="PANTHER" id="PTHR33445:SF2">
    <property type="entry name" value="ATP SYNTHASE SUBUNIT B', CHLOROPLASTIC"/>
    <property type="match status" value="1"/>
</dbReference>
<organism evidence="15 16">
    <name type="scientific">Marinobacterium halophilum</name>
    <dbReference type="NCBI Taxonomy" id="267374"/>
    <lineage>
        <taxon>Bacteria</taxon>
        <taxon>Pseudomonadati</taxon>
        <taxon>Pseudomonadota</taxon>
        <taxon>Gammaproteobacteria</taxon>
        <taxon>Oceanospirillales</taxon>
        <taxon>Oceanospirillaceae</taxon>
        <taxon>Marinobacterium</taxon>
    </lineage>
</organism>
<feature type="transmembrane region" description="Helical" evidence="13">
    <location>
        <begin position="6"/>
        <end position="27"/>
    </location>
</feature>
<evidence type="ECO:0000256" key="10">
    <source>
        <dbReference type="ARBA" id="ARBA00025198"/>
    </source>
</evidence>
<dbReference type="GO" id="GO:0005886">
    <property type="term" value="C:plasma membrane"/>
    <property type="evidence" value="ECO:0007669"/>
    <property type="project" value="UniProtKB-SubCell"/>
</dbReference>
<dbReference type="NCBIfam" id="TIGR03321">
    <property type="entry name" value="alt_F1F0_F0_B"/>
    <property type="match status" value="1"/>
</dbReference>
<evidence type="ECO:0000256" key="6">
    <source>
        <dbReference type="ARBA" id="ARBA00022989"/>
    </source>
</evidence>
<sequence length="259" mass="29213">MLIDWFTVVAQLINFLILVGLMKRFLYQPILDAIDARERRIATELADAAAKCAEAERARDDFRHRSSALDQQRDTLLKAAEAEAEMRRTQLLTDAQQAADMLSQQHRDALAQEYLQFKTELSRLTRDEVFAISRKVLGDLSDTTLEARMCEVFVQRLQHLDTATRDQLISAFYASPGPVWVRSTFELPPPQRQSIQAAVDVLFATAVSVQFATTPTLINGLELSINGRKLGWNIADYLAAMDTRVSTLLARHSVPEPRP</sequence>
<evidence type="ECO:0000256" key="3">
    <source>
        <dbReference type="ARBA" id="ARBA00022547"/>
    </source>
</evidence>
<keyword evidence="9 13" id="KW-0066">ATP synthesis</keyword>
<dbReference type="Pfam" id="PF00430">
    <property type="entry name" value="ATP-synt_B"/>
    <property type="match status" value="1"/>
</dbReference>
<accession>A0A2P8F3D9</accession>
<evidence type="ECO:0000256" key="1">
    <source>
        <dbReference type="ARBA" id="ARBA00005513"/>
    </source>
</evidence>
<comment type="similarity">
    <text evidence="1 13">Belongs to the ATPase B chain family.</text>
</comment>
<evidence type="ECO:0000256" key="2">
    <source>
        <dbReference type="ARBA" id="ARBA00022448"/>
    </source>
</evidence>
<evidence type="ECO:0000256" key="8">
    <source>
        <dbReference type="ARBA" id="ARBA00023136"/>
    </source>
</evidence>
<evidence type="ECO:0000313" key="15">
    <source>
        <dbReference type="EMBL" id="PSL16244.1"/>
    </source>
</evidence>
<protein>
    <recommendedName>
        <fullName evidence="13">ATP synthase subunit b</fullName>
    </recommendedName>
    <alternativeName>
        <fullName evidence="13">ATP synthase F(0) sector subunit b</fullName>
    </alternativeName>
    <alternativeName>
        <fullName evidence="13">ATPase subunit I</fullName>
    </alternativeName>
    <alternativeName>
        <fullName evidence="13">F-type ATPase subunit b</fullName>
        <shortName evidence="13">F-ATPase subunit b</shortName>
    </alternativeName>
</protein>
<dbReference type="EMBL" id="PYGI01000002">
    <property type="protein sequence ID" value="PSL16244.1"/>
    <property type="molecule type" value="Genomic_DNA"/>
</dbReference>
<dbReference type="Proteomes" id="UP000242133">
    <property type="component" value="Unassembled WGS sequence"/>
</dbReference>
<comment type="subcellular location">
    <subcellularLocation>
        <location evidence="13">Cell membrane</location>
        <topology evidence="13">Single-pass membrane protein</topology>
    </subcellularLocation>
    <subcellularLocation>
        <location evidence="12">Endomembrane system</location>
        <topology evidence="12">Single-pass membrane protein</topology>
    </subcellularLocation>
</comment>
<dbReference type="GO" id="GO:0046933">
    <property type="term" value="F:proton-transporting ATP synthase activity, rotational mechanism"/>
    <property type="evidence" value="ECO:0007669"/>
    <property type="project" value="UniProtKB-UniRule"/>
</dbReference>
<evidence type="ECO:0000256" key="4">
    <source>
        <dbReference type="ARBA" id="ARBA00022692"/>
    </source>
</evidence>
<evidence type="ECO:0000256" key="11">
    <source>
        <dbReference type="ARBA" id="ARBA00025614"/>
    </source>
</evidence>
<evidence type="ECO:0000256" key="5">
    <source>
        <dbReference type="ARBA" id="ARBA00022781"/>
    </source>
</evidence>
<dbReference type="OrthoDB" id="466272at2"/>
<reference evidence="15 16" key="1">
    <citation type="submission" date="2018-03" db="EMBL/GenBank/DDBJ databases">
        <title>Genomic Encyclopedia of Archaeal and Bacterial Type Strains, Phase II (KMG-II): from individual species to whole genera.</title>
        <authorList>
            <person name="Goeker M."/>
        </authorList>
    </citation>
    <scope>NUCLEOTIDE SEQUENCE [LARGE SCALE GENOMIC DNA]</scope>
    <source>
        <strain evidence="15 16">DSM 17586</strain>
    </source>
</reference>
<feature type="coiled-coil region" evidence="14">
    <location>
        <begin position="92"/>
        <end position="127"/>
    </location>
</feature>
<gene>
    <name evidence="13" type="primary">atpF</name>
    <name evidence="15" type="ORF">CLV44_102167</name>
</gene>
<proteinExistence type="inferred from homology"/>
<keyword evidence="6 13" id="KW-1133">Transmembrane helix</keyword>
<evidence type="ECO:0000313" key="16">
    <source>
        <dbReference type="Proteomes" id="UP000242133"/>
    </source>
</evidence>
<evidence type="ECO:0000256" key="9">
    <source>
        <dbReference type="ARBA" id="ARBA00023310"/>
    </source>
</evidence>
<dbReference type="InterPro" id="IPR017707">
    <property type="entry name" value="Alt_ATP_synth_F0_bsu"/>
</dbReference>
<dbReference type="InterPro" id="IPR050059">
    <property type="entry name" value="ATP_synthase_B_chain"/>
</dbReference>
<comment type="function">
    <text evidence="11">Component of the F(0) channel, it forms part of the peripheral stalk, linking F(1) to F(0). The b'-subunit is a diverged and duplicated form of b found in plants and photosynthetic bacteria.</text>
</comment>
<name>A0A2P8F3D9_9GAMM</name>
<keyword evidence="7 13" id="KW-0406">Ion transport</keyword>
<dbReference type="CDD" id="cd06503">
    <property type="entry name" value="ATP-synt_Fo_b"/>
    <property type="match status" value="1"/>
</dbReference>
<keyword evidence="8 13" id="KW-0472">Membrane</keyword>
<dbReference type="GO" id="GO:0045259">
    <property type="term" value="C:proton-transporting ATP synthase complex"/>
    <property type="evidence" value="ECO:0007669"/>
    <property type="project" value="UniProtKB-KW"/>
</dbReference>
<dbReference type="PANTHER" id="PTHR33445">
    <property type="entry name" value="ATP SYNTHASE SUBUNIT B', CHLOROPLASTIC"/>
    <property type="match status" value="1"/>
</dbReference>
<evidence type="ECO:0000256" key="7">
    <source>
        <dbReference type="ARBA" id="ARBA00023065"/>
    </source>
</evidence>
<comment type="subunit">
    <text evidence="13">F-type ATPases have 2 components, F(1) - the catalytic core - and F(0) - the membrane proton channel. F(1) has five subunits: alpha(3), beta(3), gamma(1), delta(1), epsilon(1). F(0) has three main subunits: a(1), b(2) and c(10-14). The alpha and beta chains form an alternating ring which encloses part of the gamma chain. F(1) is attached to F(0) by a central stalk formed by the gamma and epsilon chains, while a peripheral stalk is formed by the delta and b chains.</text>
</comment>
<evidence type="ECO:0000256" key="14">
    <source>
        <dbReference type="SAM" id="Coils"/>
    </source>
</evidence>
<dbReference type="GO" id="GO:0046961">
    <property type="term" value="F:proton-transporting ATPase activity, rotational mechanism"/>
    <property type="evidence" value="ECO:0007669"/>
    <property type="project" value="TreeGrafter"/>
</dbReference>
<dbReference type="InterPro" id="IPR002146">
    <property type="entry name" value="ATP_synth_b/b'su_bac/chlpt"/>
</dbReference>
<keyword evidence="13" id="KW-1003">Cell membrane</keyword>
<dbReference type="GO" id="GO:0012505">
    <property type="term" value="C:endomembrane system"/>
    <property type="evidence" value="ECO:0007669"/>
    <property type="project" value="UniProtKB-SubCell"/>
</dbReference>
<keyword evidence="16" id="KW-1185">Reference proteome</keyword>
<keyword evidence="14" id="KW-0175">Coiled coil</keyword>
<keyword evidence="5 13" id="KW-0375">Hydrogen ion transport</keyword>
<dbReference type="HAMAP" id="MF_01398">
    <property type="entry name" value="ATP_synth_b_bprime"/>
    <property type="match status" value="1"/>
</dbReference>
<comment type="function">
    <text evidence="10 13">F(1)F(0) ATP synthase produces ATP from ADP in the presence of a proton or sodium gradient. F-type ATPases consist of two structural domains, F(1) containing the extramembraneous catalytic core and F(0) containing the membrane proton channel, linked together by a central stalk and a peripheral stalk. During catalysis, ATP synthesis in the catalytic domain of F(1) is coupled via a rotary mechanism of the central stalk subunits to proton translocation.</text>
</comment>
<keyword evidence="4 13" id="KW-0812">Transmembrane</keyword>
<dbReference type="AlphaFoldDB" id="A0A2P8F3D9"/>
<evidence type="ECO:0000256" key="12">
    <source>
        <dbReference type="ARBA" id="ARBA00037847"/>
    </source>
</evidence>
<keyword evidence="3 13" id="KW-0138">CF(0)</keyword>
<keyword evidence="2 13" id="KW-0813">Transport</keyword>
<evidence type="ECO:0000256" key="13">
    <source>
        <dbReference type="HAMAP-Rule" id="MF_01398"/>
    </source>
</evidence>
<comment type="caution">
    <text evidence="15">The sequence shown here is derived from an EMBL/GenBank/DDBJ whole genome shotgun (WGS) entry which is preliminary data.</text>
</comment>